<evidence type="ECO:0000259" key="6">
    <source>
        <dbReference type="Pfam" id="PF02826"/>
    </source>
</evidence>
<feature type="domain" description="D-isomer specific 2-hydroxyacid dehydrogenase catalytic" evidence="5">
    <location>
        <begin position="30"/>
        <end position="301"/>
    </location>
</feature>
<name>A0A937D7L9_9BURK</name>
<dbReference type="InterPro" id="IPR050223">
    <property type="entry name" value="D-isomer_2-hydroxyacid_DH"/>
</dbReference>
<protein>
    <submittedName>
        <fullName evidence="7">2-hydroxyacid dehydrogenase</fullName>
    </submittedName>
</protein>
<evidence type="ECO:0000256" key="4">
    <source>
        <dbReference type="RuleBase" id="RU003719"/>
    </source>
</evidence>
<keyword evidence="2 4" id="KW-0560">Oxidoreductase</keyword>
<evidence type="ECO:0000256" key="1">
    <source>
        <dbReference type="ARBA" id="ARBA00022857"/>
    </source>
</evidence>
<dbReference type="Pfam" id="PF00389">
    <property type="entry name" value="2-Hacid_dh"/>
    <property type="match status" value="1"/>
</dbReference>
<dbReference type="FunFam" id="3.40.50.720:FF:000213">
    <property type="entry name" value="Putative 2-hydroxyacid dehydrogenase"/>
    <property type="match status" value="1"/>
</dbReference>
<keyword evidence="8" id="KW-1185">Reference proteome</keyword>
<comment type="similarity">
    <text evidence="4">Belongs to the D-isomer specific 2-hydroxyacid dehydrogenase family.</text>
</comment>
<dbReference type="PANTHER" id="PTHR10996:SF178">
    <property type="entry name" value="2-HYDROXYACID DEHYDROGENASE YGL185C-RELATED"/>
    <property type="match status" value="1"/>
</dbReference>
<dbReference type="PANTHER" id="PTHR10996">
    <property type="entry name" value="2-HYDROXYACID DEHYDROGENASE-RELATED"/>
    <property type="match status" value="1"/>
</dbReference>
<dbReference type="GO" id="GO:0051287">
    <property type="term" value="F:NAD binding"/>
    <property type="evidence" value="ECO:0007669"/>
    <property type="project" value="InterPro"/>
</dbReference>
<organism evidence="7 8">
    <name type="scientific">Ramlibacter aurantiacus</name>
    <dbReference type="NCBI Taxonomy" id="2801330"/>
    <lineage>
        <taxon>Bacteria</taxon>
        <taxon>Pseudomonadati</taxon>
        <taxon>Pseudomonadota</taxon>
        <taxon>Betaproteobacteria</taxon>
        <taxon>Burkholderiales</taxon>
        <taxon>Comamonadaceae</taxon>
        <taxon>Ramlibacter</taxon>
    </lineage>
</organism>
<dbReference type="EMBL" id="JAEQNA010000004">
    <property type="protein sequence ID" value="MBL0421071.1"/>
    <property type="molecule type" value="Genomic_DNA"/>
</dbReference>
<dbReference type="GO" id="GO:0030267">
    <property type="term" value="F:glyoxylate reductase (NADPH) activity"/>
    <property type="evidence" value="ECO:0007669"/>
    <property type="project" value="TreeGrafter"/>
</dbReference>
<dbReference type="GO" id="GO:0016618">
    <property type="term" value="F:hydroxypyruvate reductase [NAD(P)H] activity"/>
    <property type="evidence" value="ECO:0007669"/>
    <property type="project" value="TreeGrafter"/>
</dbReference>
<evidence type="ECO:0000313" key="7">
    <source>
        <dbReference type="EMBL" id="MBL0421071.1"/>
    </source>
</evidence>
<dbReference type="Gene3D" id="3.40.50.720">
    <property type="entry name" value="NAD(P)-binding Rossmann-like Domain"/>
    <property type="match status" value="2"/>
</dbReference>
<comment type="caution">
    <text evidence="7">The sequence shown here is derived from an EMBL/GenBank/DDBJ whole genome shotgun (WGS) entry which is preliminary data.</text>
</comment>
<sequence length="304" mass="31896">MALLAPLSPQLPELLRAAGYEVIEPGQAGAERAEAAVTRGSLACGELQFAAMPRLRLLCCWGAGRDAIDLHAAARHGVAVAHAPGANASSVADLAIGFLIALRRQLPLADRHVRSGQWQDPTRRLPASPGLTGARLGLFGFGEVGRRVALRAQALEMEVGACSRRAPAMAGVQPFRDLLSLARWAEVLVLAAPVTADTRHAVDEAVIQALGPDGMLVNVARGALVDEAALCRALSGGRLAGFASDVFEHEPAVPQALRDFPNALLSPHIGGATRAAEIAQERTVLANLQAFFETGTPRHPVRTA</sequence>
<dbReference type="GO" id="GO:0005829">
    <property type="term" value="C:cytosol"/>
    <property type="evidence" value="ECO:0007669"/>
    <property type="project" value="TreeGrafter"/>
</dbReference>
<dbReference type="SUPFAM" id="SSF51735">
    <property type="entry name" value="NAD(P)-binding Rossmann-fold domains"/>
    <property type="match status" value="1"/>
</dbReference>
<proteinExistence type="inferred from homology"/>
<evidence type="ECO:0000313" key="8">
    <source>
        <dbReference type="Proteomes" id="UP000613011"/>
    </source>
</evidence>
<reference evidence="7" key="1">
    <citation type="submission" date="2021-01" db="EMBL/GenBank/DDBJ databases">
        <title>Ramlibacter sp. strain AW1 16S ribosomal RNA gene Genome sequencing and assembly.</title>
        <authorList>
            <person name="Kang M."/>
        </authorList>
    </citation>
    <scope>NUCLEOTIDE SEQUENCE</scope>
    <source>
        <strain evidence="7">AW1</strain>
    </source>
</reference>
<dbReference type="Pfam" id="PF02826">
    <property type="entry name" value="2-Hacid_dh_C"/>
    <property type="match status" value="1"/>
</dbReference>
<evidence type="ECO:0000256" key="2">
    <source>
        <dbReference type="ARBA" id="ARBA00023002"/>
    </source>
</evidence>
<dbReference type="Proteomes" id="UP000613011">
    <property type="component" value="Unassembled WGS sequence"/>
</dbReference>
<dbReference type="InterPro" id="IPR036291">
    <property type="entry name" value="NAD(P)-bd_dom_sf"/>
</dbReference>
<dbReference type="SUPFAM" id="SSF52283">
    <property type="entry name" value="Formate/glycerate dehydrogenase catalytic domain-like"/>
    <property type="match status" value="1"/>
</dbReference>
<dbReference type="AlphaFoldDB" id="A0A937D7L9"/>
<accession>A0A937D7L9</accession>
<keyword evidence="1" id="KW-0521">NADP</keyword>
<dbReference type="InterPro" id="IPR006139">
    <property type="entry name" value="D-isomer_2_OHA_DH_cat_dom"/>
</dbReference>
<dbReference type="RefSeq" id="WP_354003717.1">
    <property type="nucleotide sequence ID" value="NZ_JAEQNA010000004.1"/>
</dbReference>
<feature type="domain" description="D-isomer specific 2-hydroxyacid dehydrogenase NAD-binding" evidence="6">
    <location>
        <begin position="97"/>
        <end position="270"/>
    </location>
</feature>
<evidence type="ECO:0000259" key="5">
    <source>
        <dbReference type="Pfam" id="PF00389"/>
    </source>
</evidence>
<gene>
    <name evidence="7" type="ORF">JI739_12000</name>
</gene>
<keyword evidence="3" id="KW-0520">NAD</keyword>
<evidence type="ECO:0000256" key="3">
    <source>
        <dbReference type="ARBA" id="ARBA00023027"/>
    </source>
</evidence>
<dbReference type="InterPro" id="IPR006140">
    <property type="entry name" value="D-isomer_DH_NAD-bd"/>
</dbReference>